<dbReference type="SMART" id="SM00530">
    <property type="entry name" value="HTH_XRE"/>
    <property type="match status" value="1"/>
</dbReference>
<dbReference type="GO" id="GO:0003677">
    <property type="term" value="F:DNA binding"/>
    <property type="evidence" value="ECO:0007669"/>
    <property type="project" value="InterPro"/>
</dbReference>
<dbReference type="AlphaFoldDB" id="A0A3M0BZL1"/>
<gene>
    <name evidence="2" type="ORF">BXY39_3537</name>
</gene>
<dbReference type="InParanoid" id="A0A3M0BZL1"/>
<dbReference type="InterPro" id="IPR001387">
    <property type="entry name" value="Cro/C1-type_HTH"/>
</dbReference>
<evidence type="ECO:0000313" key="2">
    <source>
        <dbReference type="EMBL" id="RMB02025.1"/>
    </source>
</evidence>
<name>A0A3M0BZL1_9PROT</name>
<dbReference type="Gene3D" id="1.10.260.40">
    <property type="entry name" value="lambda repressor-like DNA-binding domains"/>
    <property type="match status" value="1"/>
</dbReference>
<organism evidence="2 3">
    <name type="scientific">Eilatimonas milleporae</name>
    <dbReference type="NCBI Taxonomy" id="911205"/>
    <lineage>
        <taxon>Bacteria</taxon>
        <taxon>Pseudomonadati</taxon>
        <taxon>Pseudomonadota</taxon>
        <taxon>Alphaproteobacteria</taxon>
        <taxon>Kordiimonadales</taxon>
        <taxon>Kordiimonadaceae</taxon>
        <taxon>Eilatimonas</taxon>
    </lineage>
</organism>
<keyword evidence="3" id="KW-1185">Reference proteome</keyword>
<reference evidence="2 3" key="1">
    <citation type="submission" date="2018-10" db="EMBL/GenBank/DDBJ databases">
        <title>Genomic Encyclopedia of Archaeal and Bacterial Type Strains, Phase II (KMG-II): from individual species to whole genera.</title>
        <authorList>
            <person name="Goeker M."/>
        </authorList>
    </citation>
    <scope>NUCLEOTIDE SEQUENCE [LARGE SCALE GENOMIC DNA]</scope>
    <source>
        <strain evidence="2 3">DSM 25217</strain>
    </source>
</reference>
<evidence type="ECO:0000259" key="1">
    <source>
        <dbReference type="PROSITE" id="PS50943"/>
    </source>
</evidence>
<dbReference type="CDD" id="cd00093">
    <property type="entry name" value="HTH_XRE"/>
    <property type="match status" value="1"/>
</dbReference>
<protein>
    <submittedName>
        <fullName evidence="2">Xre family transcriptional regulator</fullName>
    </submittedName>
</protein>
<dbReference type="Pfam" id="PF01381">
    <property type="entry name" value="HTH_3"/>
    <property type="match status" value="1"/>
</dbReference>
<evidence type="ECO:0000313" key="3">
    <source>
        <dbReference type="Proteomes" id="UP000271227"/>
    </source>
</evidence>
<dbReference type="RefSeq" id="WP_121940160.1">
    <property type="nucleotide sequence ID" value="NZ_REFR01000015.1"/>
</dbReference>
<accession>A0A3M0BZL1</accession>
<dbReference type="Proteomes" id="UP000271227">
    <property type="component" value="Unassembled WGS sequence"/>
</dbReference>
<comment type="caution">
    <text evidence="2">The sequence shown here is derived from an EMBL/GenBank/DDBJ whole genome shotgun (WGS) entry which is preliminary data.</text>
</comment>
<feature type="domain" description="HTH cro/C1-type" evidence="1">
    <location>
        <begin position="24"/>
        <end position="79"/>
    </location>
</feature>
<dbReference type="SUPFAM" id="SSF47413">
    <property type="entry name" value="lambda repressor-like DNA-binding domains"/>
    <property type="match status" value="1"/>
</dbReference>
<dbReference type="PROSITE" id="PS50943">
    <property type="entry name" value="HTH_CROC1"/>
    <property type="match status" value="1"/>
</dbReference>
<proteinExistence type="predicted"/>
<dbReference type="OrthoDB" id="7365273at2"/>
<sequence length="112" mass="12475">MPKKRLRRYTKITESAVALLGELIQLGRKRRGFSEAQLAERAGVSRATIQRIEKGSMTSEIGLVFELAGLVGIPLFGDLDGSIESTRESTRNKIALLPSRIRESQDDLKDDF</sequence>
<dbReference type="InterPro" id="IPR010982">
    <property type="entry name" value="Lambda_DNA-bd_dom_sf"/>
</dbReference>
<dbReference type="EMBL" id="REFR01000015">
    <property type="protein sequence ID" value="RMB02025.1"/>
    <property type="molecule type" value="Genomic_DNA"/>
</dbReference>